<dbReference type="Pfam" id="PF02525">
    <property type="entry name" value="Flavodoxin_2"/>
    <property type="match status" value="1"/>
</dbReference>
<dbReference type="InterPro" id="IPR003680">
    <property type="entry name" value="Flavodoxin_fold"/>
</dbReference>
<dbReference type="SUPFAM" id="SSF52218">
    <property type="entry name" value="Flavoproteins"/>
    <property type="match status" value="1"/>
</dbReference>
<dbReference type="OrthoDB" id="9798454at2"/>
<dbReference type="EMBL" id="RQGG01000007">
    <property type="protein sequence ID" value="TGL55911.1"/>
    <property type="molecule type" value="Genomic_DNA"/>
</dbReference>
<name>A0A4R9JT49_9LEPT</name>
<dbReference type="RefSeq" id="WP_135617346.1">
    <property type="nucleotide sequence ID" value="NZ_RQGG01000007.1"/>
</dbReference>
<evidence type="ECO:0000313" key="5">
    <source>
        <dbReference type="Proteomes" id="UP000297609"/>
    </source>
</evidence>
<dbReference type="Proteomes" id="UP000297609">
    <property type="component" value="Unassembled WGS sequence"/>
</dbReference>
<evidence type="ECO:0000256" key="2">
    <source>
        <dbReference type="ARBA" id="ARBA00023002"/>
    </source>
</evidence>
<protein>
    <submittedName>
        <fullName evidence="4">Flavodoxin family protein</fullName>
    </submittedName>
</protein>
<keyword evidence="2" id="KW-0560">Oxidoreductase</keyword>
<organism evidence="4 5">
    <name type="scientific">Leptospira kemamanensis</name>
    <dbReference type="NCBI Taxonomy" id="2484942"/>
    <lineage>
        <taxon>Bacteria</taxon>
        <taxon>Pseudomonadati</taxon>
        <taxon>Spirochaetota</taxon>
        <taxon>Spirochaetia</taxon>
        <taxon>Leptospirales</taxon>
        <taxon>Leptospiraceae</taxon>
        <taxon>Leptospira</taxon>
    </lineage>
</organism>
<comment type="caution">
    <text evidence="4">The sequence shown here is derived from an EMBL/GenBank/DDBJ whole genome shotgun (WGS) entry which is preliminary data.</text>
</comment>
<sequence>MEKNQKSILIILGHPNLNSYCAQLAETYAEAAKSSGFDTHLLKLKELDFDYNLNFGYDKTIKQELEPDILRSQSLIQKADHLVFVYPSWWASMPAILKAWIDRVFLPGFAFSYQKHSPFPKQLLKGKTARIIITMDAPTWYYKWINRAPGVRLLKHGTLEFCGVKNIKVTYLDQIRFKKQKQLQIWINSVKQLAFEGK</sequence>
<dbReference type="PANTHER" id="PTHR10204:SF34">
    <property type="entry name" value="NAD(P)H DEHYDROGENASE [QUINONE] 1 ISOFORM 1"/>
    <property type="match status" value="1"/>
</dbReference>
<dbReference type="Gene3D" id="3.40.50.360">
    <property type="match status" value="1"/>
</dbReference>
<evidence type="ECO:0000256" key="1">
    <source>
        <dbReference type="ARBA" id="ARBA00006252"/>
    </source>
</evidence>
<dbReference type="InterPro" id="IPR051545">
    <property type="entry name" value="NAD(P)H_dehydrogenase_qn"/>
</dbReference>
<proteinExistence type="inferred from homology"/>
<dbReference type="GO" id="GO:0005829">
    <property type="term" value="C:cytosol"/>
    <property type="evidence" value="ECO:0007669"/>
    <property type="project" value="TreeGrafter"/>
</dbReference>
<reference evidence="4" key="1">
    <citation type="journal article" date="2019" name="PLoS Negl. Trop. Dis.">
        <title>Revisiting the worldwide diversity of Leptospira species in the environment.</title>
        <authorList>
            <person name="Vincent A.T."/>
            <person name="Schiettekatte O."/>
            <person name="Bourhy P."/>
            <person name="Veyrier F.J."/>
            <person name="Picardeau M."/>
        </authorList>
    </citation>
    <scope>NUCLEOTIDE SEQUENCE [LARGE SCALE GENOMIC DNA]</scope>
    <source>
        <strain evidence="4">201702454</strain>
    </source>
</reference>
<gene>
    <name evidence="4" type="ORF">EHQ59_01260</name>
</gene>
<dbReference type="GO" id="GO:0003955">
    <property type="term" value="F:NAD(P)H dehydrogenase (quinone) activity"/>
    <property type="evidence" value="ECO:0007669"/>
    <property type="project" value="TreeGrafter"/>
</dbReference>
<dbReference type="PANTHER" id="PTHR10204">
    <property type="entry name" value="NAD P H OXIDOREDUCTASE-RELATED"/>
    <property type="match status" value="1"/>
</dbReference>
<dbReference type="AlphaFoldDB" id="A0A4R9JT49"/>
<dbReference type="InterPro" id="IPR029039">
    <property type="entry name" value="Flavoprotein-like_sf"/>
</dbReference>
<keyword evidence="5" id="KW-1185">Reference proteome</keyword>
<feature type="domain" description="Flavodoxin-like fold" evidence="3">
    <location>
        <begin position="7"/>
        <end position="181"/>
    </location>
</feature>
<comment type="similarity">
    <text evidence="1">Belongs to the NAD(P)H dehydrogenase (quinone) family.</text>
</comment>
<evidence type="ECO:0000313" key="4">
    <source>
        <dbReference type="EMBL" id="TGL55911.1"/>
    </source>
</evidence>
<evidence type="ECO:0000259" key="3">
    <source>
        <dbReference type="Pfam" id="PF02525"/>
    </source>
</evidence>
<accession>A0A4R9JT49</accession>